<dbReference type="AlphaFoldDB" id="G8WQ87"/>
<name>G8WQ87_STREN</name>
<sequence>MPRNLARVRTPWSQITRRTTPVLRPPRPPAAGVTPAAA</sequence>
<dbReference type="HOGENOM" id="CLU_3333395_0_0_11"/>
<dbReference type="KEGG" id="scy:SCATT_17770"/>
<feature type="region of interest" description="Disordered" evidence="1">
    <location>
        <begin position="16"/>
        <end position="38"/>
    </location>
</feature>
<protein>
    <submittedName>
        <fullName evidence="2">Uncharacterized protein</fullName>
    </submittedName>
</protein>
<accession>G8WQ87</accession>
<keyword evidence="3" id="KW-1185">Reference proteome</keyword>
<evidence type="ECO:0000313" key="3">
    <source>
        <dbReference type="Proteomes" id="UP000007842"/>
    </source>
</evidence>
<gene>
    <name evidence="2" type="ordered locus">SCATT_17770</name>
</gene>
<proteinExistence type="predicted"/>
<evidence type="ECO:0000313" key="2">
    <source>
        <dbReference type="EMBL" id="AEW94148.1"/>
    </source>
</evidence>
<dbReference type="EMBL" id="CP003219">
    <property type="protein sequence ID" value="AEW94148.1"/>
    <property type="molecule type" value="Genomic_DNA"/>
</dbReference>
<organism evidence="2 3">
    <name type="scientific">Streptantibioticus cattleyicolor (strain ATCC 35852 / DSM 46488 / JCM 4925 / NBRC 14057 / NRRL 8057)</name>
    <name type="common">Streptomyces cattleya</name>
    <dbReference type="NCBI Taxonomy" id="1003195"/>
    <lineage>
        <taxon>Bacteria</taxon>
        <taxon>Bacillati</taxon>
        <taxon>Actinomycetota</taxon>
        <taxon>Actinomycetes</taxon>
        <taxon>Kitasatosporales</taxon>
        <taxon>Streptomycetaceae</taxon>
        <taxon>Streptantibioticus</taxon>
    </lineage>
</organism>
<evidence type="ECO:0000256" key="1">
    <source>
        <dbReference type="SAM" id="MobiDB-lite"/>
    </source>
</evidence>
<reference evidence="3" key="1">
    <citation type="submission" date="2011-12" db="EMBL/GenBank/DDBJ databases">
        <title>Complete genome sequence of Streptomyces cattleya strain DSM 46488.</title>
        <authorList>
            <person name="Ou H.-Y."/>
            <person name="Li P."/>
            <person name="Zhao C."/>
            <person name="O'Hagan D."/>
            <person name="Deng Z."/>
        </authorList>
    </citation>
    <scope>NUCLEOTIDE SEQUENCE [LARGE SCALE GENOMIC DNA]</scope>
    <source>
        <strain evidence="3">ATCC 35852 / DSM 46488 / JCM 4925 / NBRC 14057 / NRRL 8057</strain>
    </source>
</reference>
<dbReference type="Proteomes" id="UP000007842">
    <property type="component" value="Chromosome"/>
</dbReference>